<dbReference type="Proteomes" id="UP000324629">
    <property type="component" value="Unassembled WGS sequence"/>
</dbReference>
<organism evidence="2 3">
    <name type="scientific">Paragonimus westermani</name>
    <dbReference type="NCBI Taxonomy" id="34504"/>
    <lineage>
        <taxon>Eukaryota</taxon>
        <taxon>Metazoa</taxon>
        <taxon>Spiralia</taxon>
        <taxon>Lophotrochozoa</taxon>
        <taxon>Platyhelminthes</taxon>
        <taxon>Trematoda</taxon>
        <taxon>Digenea</taxon>
        <taxon>Plagiorchiida</taxon>
        <taxon>Troglotremata</taxon>
        <taxon>Troglotrematidae</taxon>
        <taxon>Paragonimus</taxon>
    </lineage>
</organism>
<dbReference type="AlphaFoldDB" id="A0A5J4NSZ4"/>
<keyword evidence="1" id="KW-0472">Membrane</keyword>
<evidence type="ECO:0000256" key="1">
    <source>
        <dbReference type="SAM" id="Phobius"/>
    </source>
</evidence>
<feature type="transmembrane region" description="Helical" evidence="1">
    <location>
        <begin position="51"/>
        <end position="74"/>
    </location>
</feature>
<protein>
    <submittedName>
        <fullName evidence="2">Uncharacterized protein</fullName>
    </submittedName>
</protein>
<keyword evidence="1" id="KW-0812">Transmembrane</keyword>
<reference evidence="2 3" key="1">
    <citation type="journal article" date="2019" name="Gigascience">
        <title>Whole-genome sequence of the oriental lung fluke Paragonimus westermani.</title>
        <authorList>
            <person name="Oey H."/>
            <person name="Zakrzewski M."/>
            <person name="Narain K."/>
            <person name="Devi K.R."/>
            <person name="Agatsuma T."/>
            <person name="Nawaratna S."/>
            <person name="Gobert G.N."/>
            <person name="Jones M.K."/>
            <person name="Ragan M.A."/>
            <person name="McManus D.P."/>
            <person name="Krause L."/>
        </authorList>
    </citation>
    <scope>NUCLEOTIDE SEQUENCE [LARGE SCALE GENOMIC DNA]</scope>
    <source>
        <strain evidence="2 3">IND2009</strain>
    </source>
</reference>
<keyword evidence="1" id="KW-1133">Transmembrane helix</keyword>
<evidence type="ECO:0000313" key="2">
    <source>
        <dbReference type="EMBL" id="KAA3678716.1"/>
    </source>
</evidence>
<accession>A0A5J4NSZ4</accession>
<evidence type="ECO:0000313" key="3">
    <source>
        <dbReference type="Proteomes" id="UP000324629"/>
    </source>
</evidence>
<dbReference type="EMBL" id="QNGE01000988">
    <property type="protein sequence ID" value="KAA3678716.1"/>
    <property type="molecule type" value="Genomic_DNA"/>
</dbReference>
<comment type="caution">
    <text evidence="2">The sequence shown here is derived from an EMBL/GenBank/DDBJ whole genome shotgun (WGS) entry which is preliminary data.</text>
</comment>
<name>A0A5J4NSZ4_9TREM</name>
<sequence length="116" mass="12936">MQKVCEVDLIRFGVVSLQLVLTVNALLNKEAFIIATPVNQTRDAAKNDRTFLTMNLIATGAHTFGMLAMMAFLLNVYDVYAYRLIAIVSIFIPSATELITWVIFFSALCSKTPFKP</sequence>
<proteinExistence type="predicted"/>
<gene>
    <name evidence="2" type="ORF">DEA37_0001847</name>
</gene>
<feature type="transmembrane region" description="Helical" evidence="1">
    <location>
        <begin position="80"/>
        <end position="108"/>
    </location>
</feature>
<keyword evidence="3" id="KW-1185">Reference proteome</keyword>